<feature type="transmembrane region" description="Helical" evidence="6">
    <location>
        <begin position="418"/>
        <end position="437"/>
    </location>
</feature>
<keyword evidence="2" id="KW-1003">Cell membrane</keyword>
<evidence type="ECO:0000313" key="9">
    <source>
        <dbReference type="EMBL" id="ASU34858.1"/>
    </source>
</evidence>
<dbReference type="InterPro" id="IPR050250">
    <property type="entry name" value="Macrolide_Exporter_MacB"/>
</dbReference>
<dbReference type="OrthoDB" id="1451596at2"/>
<organism evidence="9 10">
    <name type="scientific">Mucilaginibacter xinganensis</name>
    <dbReference type="NCBI Taxonomy" id="1234841"/>
    <lineage>
        <taxon>Bacteria</taxon>
        <taxon>Pseudomonadati</taxon>
        <taxon>Bacteroidota</taxon>
        <taxon>Sphingobacteriia</taxon>
        <taxon>Sphingobacteriales</taxon>
        <taxon>Sphingobacteriaceae</taxon>
        <taxon>Mucilaginibacter</taxon>
    </lineage>
</organism>
<keyword evidence="4 6" id="KW-1133">Transmembrane helix</keyword>
<sequence>MLKNYFKITWRNLLRHKAFSSINILGLAIGMASSALILLWIQNEVSYDQFHEKKDRLYEVYNRSVFDGKLWCWGTTPKVMAKTLKQNYPQIEETARTTDNTFLFIIGDKHLNVQGNFTDPGFLTMFSFPLLKGDPKTALNNIHSIVITEKLSKKLFGDDNAMGKTIKIDSNAYFNVTGVMKDLPNNTRFQFEYLLPWSYMKKIGWDDEYWGNNSIQTWVLLKPGVTEAQADAAIVNVTKSHSDTKDIYQFLHPASKWRLYSKFDDKGKVSGGRIETIRIFSIIAAFILLIACINFMNLSTARSEKRAREVGIRKVVGALRNSLIFQFLGESVLIAFIAGIIALAAVQISISGFNTLTDKQLFVPYGNPYFWLVFLGFVLFTGVISGSYPALYLSSFKPVSVLKGTFKAANALITPRKLLVVIQFTFAVVLIVCTIIIRQQLKYAQDRDSGYKKDNLVYVMMKGTIQKNYAAIKNELISSGVASAVTKTSSPITQGWSDSWGYNWNGRVAGGEKIDFNIFNTDGDFVKTMGLKVIAGRDIDIVNYPSDSSAMLLNEASVKIMGFKNPVGQIVRNGDGKDSQQWHVVGVVKDFILQSPYEPVKHMLIQGPKAWFNVIHFKLNNAHTTTENLKRAEQVFKKYNPEYPFEYNFVDQEYARKFGDEQRIGTLASLFAGLTIIISCLGLFGLAAYMAQNRIKEIGIRKVLGASVAGVTTMLSKDFLKLVMISFTIATPIAWWAMYEWLKGYSYRITISIWVFVVAALITVIISLITVSFQAVKAALTNPVKSLKGE</sequence>
<dbReference type="AlphaFoldDB" id="A0A223NZ50"/>
<feature type="transmembrane region" description="Helical" evidence="6">
    <location>
        <begin position="751"/>
        <end position="776"/>
    </location>
</feature>
<dbReference type="InterPro" id="IPR025857">
    <property type="entry name" value="MacB_PCD"/>
</dbReference>
<dbReference type="InterPro" id="IPR003838">
    <property type="entry name" value="ABC3_permease_C"/>
</dbReference>
<dbReference type="KEGG" id="muc:MuYL_2971"/>
<evidence type="ECO:0000256" key="3">
    <source>
        <dbReference type="ARBA" id="ARBA00022692"/>
    </source>
</evidence>
<dbReference type="Pfam" id="PF02687">
    <property type="entry name" value="FtsX"/>
    <property type="match status" value="2"/>
</dbReference>
<feature type="domain" description="MacB-like periplasmic core" evidence="8">
    <location>
        <begin position="20"/>
        <end position="236"/>
    </location>
</feature>
<keyword evidence="3 6" id="KW-0812">Transmembrane</keyword>
<evidence type="ECO:0000256" key="1">
    <source>
        <dbReference type="ARBA" id="ARBA00004651"/>
    </source>
</evidence>
<feature type="transmembrane region" description="Helical" evidence="6">
    <location>
        <begin position="370"/>
        <end position="393"/>
    </location>
</feature>
<feature type="transmembrane region" description="Helical" evidence="6">
    <location>
        <begin position="21"/>
        <end position="41"/>
    </location>
</feature>
<dbReference type="GO" id="GO:0005886">
    <property type="term" value="C:plasma membrane"/>
    <property type="evidence" value="ECO:0007669"/>
    <property type="project" value="UniProtKB-SubCell"/>
</dbReference>
<keyword evidence="5 6" id="KW-0472">Membrane</keyword>
<evidence type="ECO:0000313" key="10">
    <source>
        <dbReference type="Proteomes" id="UP000215002"/>
    </source>
</evidence>
<feature type="transmembrane region" description="Helical" evidence="6">
    <location>
        <begin position="323"/>
        <end position="350"/>
    </location>
</feature>
<protein>
    <submittedName>
        <fullName evidence="9">ABC transporter permease</fullName>
    </submittedName>
</protein>
<accession>A0A223NZ50</accession>
<dbReference type="EMBL" id="CP022743">
    <property type="protein sequence ID" value="ASU34858.1"/>
    <property type="molecule type" value="Genomic_DNA"/>
</dbReference>
<feature type="domain" description="ABC3 transporter permease C-terminal" evidence="7">
    <location>
        <begin position="670"/>
        <end position="779"/>
    </location>
</feature>
<dbReference type="Proteomes" id="UP000215002">
    <property type="component" value="Chromosome"/>
</dbReference>
<dbReference type="PANTHER" id="PTHR30572">
    <property type="entry name" value="MEMBRANE COMPONENT OF TRANSPORTER-RELATED"/>
    <property type="match status" value="1"/>
</dbReference>
<proteinExistence type="predicted"/>
<gene>
    <name evidence="9" type="ORF">MuYL_2971</name>
</gene>
<evidence type="ECO:0000259" key="8">
    <source>
        <dbReference type="Pfam" id="PF12704"/>
    </source>
</evidence>
<comment type="subcellular location">
    <subcellularLocation>
        <location evidence="1">Cell membrane</location>
        <topology evidence="1">Multi-pass membrane protein</topology>
    </subcellularLocation>
</comment>
<feature type="transmembrane region" description="Helical" evidence="6">
    <location>
        <begin position="719"/>
        <end position="739"/>
    </location>
</feature>
<evidence type="ECO:0000256" key="5">
    <source>
        <dbReference type="ARBA" id="ARBA00023136"/>
    </source>
</evidence>
<evidence type="ECO:0000259" key="7">
    <source>
        <dbReference type="Pfam" id="PF02687"/>
    </source>
</evidence>
<dbReference type="GO" id="GO:0022857">
    <property type="term" value="F:transmembrane transporter activity"/>
    <property type="evidence" value="ECO:0007669"/>
    <property type="project" value="TreeGrafter"/>
</dbReference>
<evidence type="ECO:0000256" key="6">
    <source>
        <dbReference type="SAM" id="Phobius"/>
    </source>
</evidence>
<dbReference type="PANTHER" id="PTHR30572:SF18">
    <property type="entry name" value="ABC-TYPE MACROLIDE FAMILY EXPORT SYSTEM PERMEASE COMPONENT 2"/>
    <property type="match status" value="1"/>
</dbReference>
<dbReference type="Pfam" id="PF12704">
    <property type="entry name" value="MacB_PCD"/>
    <property type="match status" value="1"/>
</dbReference>
<feature type="transmembrane region" description="Helical" evidence="6">
    <location>
        <begin position="279"/>
        <end position="298"/>
    </location>
</feature>
<keyword evidence="10" id="KW-1185">Reference proteome</keyword>
<feature type="domain" description="ABC3 transporter permease C-terminal" evidence="7">
    <location>
        <begin position="282"/>
        <end position="396"/>
    </location>
</feature>
<name>A0A223NZ50_9SPHI</name>
<evidence type="ECO:0000256" key="2">
    <source>
        <dbReference type="ARBA" id="ARBA00022475"/>
    </source>
</evidence>
<evidence type="ECO:0000256" key="4">
    <source>
        <dbReference type="ARBA" id="ARBA00022989"/>
    </source>
</evidence>
<dbReference type="RefSeq" id="WP_094571150.1">
    <property type="nucleotide sequence ID" value="NZ_CP022743.1"/>
</dbReference>
<reference evidence="9 10" key="1">
    <citation type="submission" date="2017-08" db="EMBL/GenBank/DDBJ databases">
        <title>Complete genome sequence of Mucilaginibacter sp. strain BJC16-A31.</title>
        <authorList>
            <consortium name="Henan University of Science and Technology"/>
            <person name="You X."/>
        </authorList>
    </citation>
    <scope>NUCLEOTIDE SEQUENCE [LARGE SCALE GENOMIC DNA]</scope>
    <source>
        <strain evidence="9 10">BJC16-A31</strain>
    </source>
</reference>
<feature type="transmembrane region" description="Helical" evidence="6">
    <location>
        <begin position="667"/>
        <end position="691"/>
    </location>
</feature>